<evidence type="ECO:0000256" key="3">
    <source>
        <dbReference type="ARBA" id="ARBA00023315"/>
    </source>
</evidence>
<dbReference type="InterPro" id="IPR011141">
    <property type="entry name" value="Polyketide_synthase_type-III"/>
</dbReference>
<feature type="domain" description="Chalcone/stilbene synthase N-terminal" evidence="5">
    <location>
        <begin position="4"/>
        <end position="207"/>
    </location>
</feature>
<evidence type="ECO:0000313" key="7">
    <source>
        <dbReference type="EMBL" id="ASK63375.1"/>
    </source>
</evidence>
<evidence type="ECO:0000259" key="5">
    <source>
        <dbReference type="Pfam" id="PF00195"/>
    </source>
</evidence>
<dbReference type="Pfam" id="PF02797">
    <property type="entry name" value="Chal_sti_synt_C"/>
    <property type="match status" value="1"/>
</dbReference>
<dbReference type="InterPro" id="IPR001099">
    <property type="entry name" value="Chalcone/stilbene_synt_N"/>
</dbReference>
<dbReference type="GO" id="GO:0016747">
    <property type="term" value="F:acyltransferase activity, transferring groups other than amino-acyl groups"/>
    <property type="evidence" value="ECO:0007669"/>
    <property type="project" value="InterPro"/>
</dbReference>
<evidence type="ECO:0000256" key="4">
    <source>
        <dbReference type="PIRSR" id="PIRSR000451-1"/>
    </source>
</evidence>
<evidence type="ECO:0000259" key="6">
    <source>
        <dbReference type="Pfam" id="PF02797"/>
    </source>
</evidence>
<feature type="active site" description="Acyl-thioester intermediate" evidence="4">
    <location>
        <position position="144"/>
    </location>
</feature>
<feature type="domain" description="Chalcone/stilbene synthase C-terminal" evidence="6">
    <location>
        <begin position="231"/>
        <end position="358"/>
    </location>
</feature>
<keyword evidence="8" id="KW-1185">Reference proteome</keyword>
<dbReference type="GO" id="GO:0030639">
    <property type="term" value="P:polyketide biosynthetic process"/>
    <property type="evidence" value="ECO:0007669"/>
    <property type="project" value="TreeGrafter"/>
</dbReference>
<gene>
    <name evidence="7" type="ORF">CFK37_15025</name>
</gene>
<dbReference type="AlphaFoldDB" id="A0A220U5R1"/>
<evidence type="ECO:0000256" key="2">
    <source>
        <dbReference type="ARBA" id="ARBA00022679"/>
    </source>
</evidence>
<dbReference type="Gene3D" id="3.40.47.10">
    <property type="match status" value="2"/>
</dbReference>
<dbReference type="RefSeq" id="WP_089062634.1">
    <property type="nucleotide sequence ID" value="NZ_CP022315.1"/>
</dbReference>
<dbReference type="PANTHER" id="PTHR11877">
    <property type="entry name" value="HYDROXYMETHYLGLUTARYL-COA SYNTHASE"/>
    <property type="match status" value="1"/>
</dbReference>
<dbReference type="InterPro" id="IPR012328">
    <property type="entry name" value="Chalcone/stilbene_synt_C"/>
</dbReference>
<dbReference type="OrthoDB" id="9786288at2"/>
<dbReference type="Proteomes" id="UP000198312">
    <property type="component" value="Chromosome"/>
</dbReference>
<dbReference type="PIRSF" id="PIRSF000451">
    <property type="entry name" value="PKS_III"/>
    <property type="match status" value="1"/>
</dbReference>
<accession>A0A220U5R1</accession>
<keyword evidence="3" id="KW-0012">Acyltransferase</keyword>
<dbReference type="Pfam" id="PF00195">
    <property type="entry name" value="Chal_sti_synt_N"/>
    <property type="match status" value="1"/>
</dbReference>
<dbReference type="PANTHER" id="PTHR11877:SF99">
    <property type="entry name" value="1,3,6,8-TETRAHYDROXYNAPHTHALENE SYNTHASE"/>
    <property type="match status" value="1"/>
</dbReference>
<proteinExistence type="inferred from homology"/>
<protein>
    <submittedName>
        <fullName evidence="7">Type III polyketide synthase</fullName>
    </submittedName>
</protein>
<sequence>MAFVGSVGLGIPKHELYQDEVKQLITNIFPYNEKQLARLMPVYDNALIEKRQLVVEASWFKESHTFKEKNDLYQKYAIDYSLEAMDRCLSNQTNLSDSIPYEAIDTIAFVSSTGIATPSLDAHLINERPFRNDVSRMPLWGLGCAGGASGLSRVFDWITAHPTKTALLVCCELCSLTFQREDSSKSNIVGTALFGDGASAALIIGEDSPYRRYQKKTMPKIVKTSSHIEKDTLSVMGWDVTNDGLGVIFSKSIPSLVNTLWKDHLTQFLSDNQIVKDSIHSYIAHPGGKKVLEAMENVLQLTDDKFRYSYQVLKDHGNVSSATVLYVLHEWMKETVPVQELSILSALGPGFSSELLLLEWGK</sequence>
<organism evidence="7 8">
    <name type="scientific">Virgibacillus phasianinus</name>
    <dbReference type="NCBI Taxonomy" id="2017483"/>
    <lineage>
        <taxon>Bacteria</taxon>
        <taxon>Bacillati</taxon>
        <taxon>Bacillota</taxon>
        <taxon>Bacilli</taxon>
        <taxon>Bacillales</taxon>
        <taxon>Bacillaceae</taxon>
        <taxon>Virgibacillus</taxon>
    </lineage>
</organism>
<dbReference type="EMBL" id="CP022315">
    <property type="protein sequence ID" value="ASK63375.1"/>
    <property type="molecule type" value="Genomic_DNA"/>
</dbReference>
<comment type="similarity">
    <text evidence="1">Belongs to the thiolase-like superfamily. Chalcone/stilbene synthases family.</text>
</comment>
<reference evidence="7 8" key="1">
    <citation type="submission" date="2017-07" db="EMBL/GenBank/DDBJ databases">
        <title>Virgibacillus sp. LM2416.</title>
        <authorList>
            <person name="Tak E.J."/>
            <person name="Bae J.-W."/>
        </authorList>
    </citation>
    <scope>NUCLEOTIDE SEQUENCE [LARGE SCALE GENOMIC DNA]</scope>
    <source>
        <strain evidence="7 8">LM2416</strain>
    </source>
</reference>
<dbReference type="InterPro" id="IPR016039">
    <property type="entry name" value="Thiolase-like"/>
</dbReference>
<dbReference type="KEGG" id="vil:CFK37_15025"/>
<evidence type="ECO:0000313" key="8">
    <source>
        <dbReference type="Proteomes" id="UP000198312"/>
    </source>
</evidence>
<name>A0A220U5R1_9BACI</name>
<dbReference type="SUPFAM" id="SSF53901">
    <property type="entry name" value="Thiolase-like"/>
    <property type="match status" value="2"/>
</dbReference>
<keyword evidence="2" id="KW-0808">Transferase</keyword>
<dbReference type="CDD" id="cd00831">
    <property type="entry name" value="CHS_like"/>
    <property type="match status" value="1"/>
</dbReference>
<evidence type="ECO:0000256" key="1">
    <source>
        <dbReference type="ARBA" id="ARBA00005531"/>
    </source>
</evidence>